<name>A0ABZ2AI11_9BACT</name>
<evidence type="ECO:0000313" key="14">
    <source>
        <dbReference type="EMBL" id="WVN21528.1"/>
    </source>
</evidence>
<evidence type="ECO:0000256" key="11">
    <source>
        <dbReference type="ARBA" id="ARBA00046380"/>
    </source>
</evidence>
<keyword evidence="10" id="KW-0464">Manganese</keyword>
<keyword evidence="7 12" id="KW-0694">RNA-binding</keyword>
<protein>
    <recommendedName>
        <fullName evidence="12">CRISPR-associated endonuclease Cas9</fullName>
        <ecNumber evidence="12">3.1.-.-</ecNumber>
    </recommendedName>
</protein>
<dbReference type="InterPro" id="IPR003615">
    <property type="entry name" value="HNH_nuc"/>
</dbReference>
<evidence type="ECO:0000256" key="1">
    <source>
        <dbReference type="ARBA" id="ARBA00001946"/>
    </source>
</evidence>
<comment type="domain">
    <text evidence="12">Has 2 endonuclease domains. The discontinuous RuvC-like domain cleaves the target DNA noncomplementary to crRNA while the HNH nuclease domain cleaves the target DNA complementary to crRNA.</text>
</comment>
<feature type="active site" description="Proton acceptor for HNH nuclease domain" evidence="12">
    <location>
        <position position="625"/>
    </location>
</feature>
<evidence type="ECO:0000256" key="3">
    <source>
        <dbReference type="ARBA" id="ARBA00022723"/>
    </source>
</evidence>
<keyword evidence="8 12" id="KW-0051">Antiviral defense</keyword>
<evidence type="ECO:0000256" key="8">
    <source>
        <dbReference type="ARBA" id="ARBA00023118"/>
    </source>
</evidence>
<evidence type="ECO:0000256" key="10">
    <source>
        <dbReference type="ARBA" id="ARBA00023211"/>
    </source>
</evidence>
<reference evidence="14" key="1">
    <citation type="submission" date="2024-01" db="EMBL/GenBank/DDBJ databases">
        <title>Complete genome sequence of Mycoplasma gateae strain 3700.</title>
        <authorList>
            <person name="Spergser J."/>
        </authorList>
    </citation>
    <scope>NUCLEOTIDE SEQUENCE [LARGE SCALE GENOMIC DNA]</scope>
    <source>
        <strain evidence="14">3700</strain>
    </source>
</reference>
<keyword evidence="4 12" id="KW-0255">Endonuclease</keyword>
<dbReference type="HAMAP" id="MF_01480">
    <property type="entry name" value="Cas9"/>
    <property type="match status" value="1"/>
</dbReference>
<dbReference type="GO" id="GO:0004519">
    <property type="term" value="F:endonuclease activity"/>
    <property type="evidence" value="ECO:0007669"/>
    <property type="project" value="UniProtKB-KW"/>
</dbReference>
<evidence type="ECO:0000256" key="9">
    <source>
        <dbReference type="ARBA" id="ARBA00023125"/>
    </source>
</evidence>
<evidence type="ECO:0000259" key="13">
    <source>
        <dbReference type="PROSITE" id="PS51749"/>
    </source>
</evidence>
<dbReference type="Pfam" id="PF13395">
    <property type="entry name" value="HNH_4"/>
    <property type="match status" value="1"/>
</dbReference>
<proteinExistence type="inferred from homology"/>
<evidence type="ECO:0000256" key="5">
    <source>
        <dbReference type="ARBA" id="ARBA00022801"/>
    </source>
</evidence>
<dbReference type="InterPro" id="IPR028629">
    <property type="entry name" value="Cas9"/>
</dbReference>
<feature type="active site" description="For RuvC-like nuclease domain" evidence="12">
    <location>
        <position position="11"/>
    </location>
</feature>
<dbReference type="InterPro" id="IPR036397">
    <property type="entry name" value="RNaseH_sf"/>
</dbReference>
<accession>A0ABZ2AI11</accession>
<keyword evidence="15" id="KW-1185">Reference proteome</keyword>
<dbReference type="Proteomes" id="UP001431935">
    <property type="component" value="Chromosome"/>
</dbReference>
<dbReference type="EMBL" id="CP143578">
    <property type="protein sequence ID" value="WVN21528.1"/>
    <property type="molecule type" value="Genomic_DNA"/>
</dbReference>
<dbReference type="Gene3D" id="3.30.420.10">
    <property type="entry name" value="Ribonuclease H-like superfamily/Ribonuclease H"/>
    <property type="match status" value="2"/>
</dbReference>
<evidence type="ECO:0000256" key="2">
    <source>
        <dbReference type="ARBA" id="ARBA00022722"/>
    </source>
</evidence>
<evidence type="ECO:0000313" key="15">
    <source>
        <dbReference type="Proteomes" id="UP001431935"/>
    </source>
</evidence>
<comment type="similarity">
    <text evidence="12">Belongs to the CRISPR-associated Cas9 family.</text>
</comment>
<dbReference type="EC" id="3.1.-.-" evidence="12"/>
<comment type="caution">
    <text evidence="12">Lacks conserved residue(s) required for the propagation of feature annotation.</text>
</comment>
<dbReference type="Pfam" id="PF18541">
    <property type="entry name" value="RuvC_III"/>
    <property type="match status" value="1"/>
</dbReference>
<dbReference type="NCBIfam" id="TIGR01865">
    <property type="entry name" value="cas_Csn1"/>
    <property type="match status" value="1"/>
</dbReference>
<evidence type="ECO:0000256" key="7">
    <source>
        <dbReference type="ARBA" id="ARBA00022884"/>
    </source>
</evidence>
<gene>
    <name evidence="12 14" type="primary">cas9</name>
    <name evidence="14" type="synonym">csn1</name>
    <name evidence="14" type="ORF">V2E26_00820</name>
</gene>
<feature type="domain" description="HNH Cas9-type" evidence="13">
    <location>
        <begin position="545"/>
        <end position="724"/>
    </location>
</feature>
<keyword evidence="9 12" id="KW-0238">DNA-binding</keyword>
<dbReference type="InterPro" id="IPR033114">
    <property type="entry name" value="HNH_CAS9"/>
</dbReference>
<organism evidence="14 15">
    <name type="scientific">Metamycoplasma gateae</name>
    <dbReference type="NCBI Taxonomy" id="35769"/>
    <lineage>
        <taxon>Bacteria</taxon>
        <taxon>Bacillati</taxon>
        <taxon>Mycoplasmatota</taxon>
        <taxon>Mycoplasmoidales</taxon>
        <taxon>Metamycoplasmataceae</taxon>
        <taxon>Metamycoplasma</taxon>
    </lineage>
</organism>
<comment type="function">
    <text evidence="12">CRISPR (clustered regularly interspaced short palindromic repeat) is an adaptive immune system that provides protection against mobile genetic elements (viruses, transposable elements and conjugative plasmids). CRISPR clusters contain spacers, sequences complementary to antecedent mobile elements, and target invading nucleic acids. CRISPR clusters are transcribed and processed into CRISPR RNA (crRNA). In type II CRISPR systems correct processing of pre-crRNA requires a trans-encoded small RNA (tracrRNA), endogenous ribonuclease 3 (rnc) and this protein. The tracrRNA serves as a guide for ribonuclease 3-aided processing of pre-crRNA. Subsequently Cas9/crRNA/tracrRNA endonucleolytically cleaves linear or circular dsDNA target complementary to the spacer; Cas9 is inactive in the absence of the 2 guide RNAs (gRNA). Cas9 recognizes the protospacer adjacent motif (PAM) in the CRISPR repeat sequences to help distinguish self versus nonself, as targets within the bacterial CRISPR locus do not have PAMs. PAM recognition is also required for catalytic activity.</text>
</comment>
<keyword evidence="3" id="KW-0479">Metal-binding</keyword>
<evidence type="ECO:0000256" key="4">
    <source>
        <dbReference type="ARBA" id="ARBA00022759"/>
    </source>
</evidence>
<dbReference type="RefSeq" id="WP_330463558.1">
    <property type="nucleotide sequence ID" value="NZ_CP143578.1"/>
</dbReference>
<dbReference type="PROSITE" id="PS51749">
    <property type="entry name" value="HNH_CAS9"/>
    <property type="match status" value="1"/>
</dbReference>
<evidence type="ECO:0000256" key="6">
    <source>
        <dbReference type="ARBA" id="ARBA00022842"/>
    </source>
</evidence>
<keyword evidence="2 12" id="KW-0540">Nuclease</keyword>
<keyword evidence="5 12" id="KW-0378">Hydrolase</keyword>
<comment type="subunit">
    <text evidence="11 12">Monomer. Binds crRNA and tracrRNA.</text>
</comment>
<evidence type="ECO:0000256" key="12">
    <source>
        <dbReference type="HAMAP-Rule" id="MF_01480"/>
    </source>
</evidence>
<keyword evidence="6" id="KW-0460">Magnesium</keyword>
<comment type="cofactor">
    <cofactor evidence="1">
        <name>Mg(2+)</name>
        <dbReference type="ChEBI" id="CHEBI:18420"/>
    </cofactor>
</comment>
<sequence length="1176" mass="139164">MDKKDVTIGFDLGISSIGWSIIDNETNDILKLGSRLFQERQKADERRNFRSIRRRIRRIKYKKEKFINLVLKNKKIFNFSSKKEIYESFEKNSTNWPNILELKNVALNKKIQKDEIIWLLHDYLKNRGYFYATNEVDLDDQKQENNFPSQLLLEFFKENNFFKSNSFISKENGGHIFSNKNWLKEIEQMLKVQEIDEKFSKEYISIFNYIRPFSEGPGSLNSASEYGIYNYDENGNVIKKYENIWDKTIGKCSLFEEEKVISTAYPSYEIFNLLNDLANIRSLESFGNVNQWSLGVNDKKELLNNLFYSILNTSRTQNITIKQIEKIFVKENGLEDVKDNITQKKFLKQFGLENNLTPLNTINKLLKIIKSFSSAYNEIDIDKIWVVLPILDDICSIIEIPKKIDDYYNLFSQYKIIEKLFINSDQKEEFIKQIISNKEFNFNKKGSLSRKAINLYLSRMKDLKHNSEFIKWNDKKIRNIVIERDKKTRINPNNKYINPFIFENDVLSPAAKQTFEQAIKVLNRIIKLYSKEYNIKSIVVEMAKTKNDPETIKKYNQNNVKKDYEEIIKFLPINITVDELLKKQTNSLLEKLKLYIQQDGIDLYSMQKMDILEVINYSNNFEIDHIIPYSLSYDNSAGNKVLTTKANNQAKGQKTAMEYLLLLNNFNINEYKSKCAQLFLNRDNFIKNKKNSVITEKNAEKKYKNLTWDDFEQSNKNEFINRNLNDTRYAIKLFVETLRKHFDNKETKIIGINGHVTSYFRNKSYLPKNRIFNYHHAIDASIIALIINNNKYLARLLTIADNEWKILNDHQMIQIFTGELREITDLDFKKNIMAHFLSKIIKEKINSIIENNYKLVQYSRKIKIMDNSPLFDQTLYGLKRTETNKPNEAYKVVKINLIKDNNENLKRYFDIPILNETKNKYSVLMAESHPKEFNNLKEIFDSYNLKTTGFAFIDYMNDLNNKFPELVTKKMIDNAIATNRTIFLNLNNMKIRYYKDLRIVQKSLIPLDFKYNKNKSFKDNNFSLFSLVYKNKSHCYNSIPINFLTYKFGSKSKNLLDESIYNKENLNKYKINLKISNSEKPLFIIKKGTILKRKNASENWFENLYYVSGISKQEDMDTKYTITNLIKNRPLDKKDKEEIKTIIISKLTNSLLKEFEIIYLDELGNEYKANIPDLNL</sequence>
<dbReference type="InterPro" id="IPR041383">
    <property type="entry name" value="RuvC_III"/>
</dbReference>